<organism evidence="5 6">
    <name type="scientific">Candidatus Saganbacteria bacterium CG08_land_8_20_14_0_20_45_16</name>
    <dbReference type="NCBI Taxonomy" id="2014293"/>
    <lineage>
        <taxon>Bacteria</taxon>
        <taxon>Bacillati</taxon>
        <taxon>Saganbacteria</taxon>
    </lineage>
</organism>
<dbReference type="CDD" id="cd00616">
    <property type="entry name" value="AHBA_syn"/>
    <property type="match status" value="1"/>
</dbReference>
<dbReference type="InterPro" id="IPR015421">
    <property type="entry name" value="PyrdxlP-dep_Trfase_major"/>
</dbReference>
<dbReference type="GO" id="GO:0008483">
    <property type="term" value="F:transaminase activity"/>
    <property type="evidence" value="ECO:0007669"/>
    <property type="project" value="TreeGrafter"/>
</dbReference>
<dbReference type="FunFam" id="3.40.640.10:FF:000079">
    <property type="entry name" value="LPS biosynthesis protein"/>
    <property type="match status" value="1"/>
</dbReference>
<dbReference type="PIRSF" id="PIRSF000390">
    <property type="entry name" value="PLP_StrS"/>
    <property type="match status" value="1"/>
</dbReference>
<protein>
    <submittedName>
        <fullName evidence="5">Lipopolysaccharide biosynthesis protein RfbH</fullName>
    </submittedName>
</protein>
<evidence type="ECO:0000256" key="2">
    <source>
        <dbReference type="ARBA" id="ARBA00022898"/>
    </source>
</evidence>
<dbReference type="InterPro" id="IPR015424">
    <property type="entry name" value="PyrdxlP-dep_Trfase"/>
</dbReference>
<name>A0A2H0XTK3_UNCSA</name>
<comment type="caution">
    <text evidence="5">The sequence shown here is derived from an EMBL/GenBank/DDBJ whole genome shotgun (WGS) entry which is preliminary data.</text>
</comment>
<dbReference type="PANTHER" id="PTHR30244">
    <property type="entry name" value="TRANSAMINASE"/>
    <property type="match status" value="1"/>
</dbReference>
<evidence type="ECO:0000256" key="3">
    <source>
        <dbReference type="ARBA" id="ARBA00037999"/>
    </source>
</evidence>
<dbReference type="EMBL" id="PEYM01000140">
    <property type="protein sequence ID" value="PIS28294.1"/>
    <property type="molecule type" value="Genomic_DNA"/>
</dbReference>
<evidence type="ECO:0000313" key="6">
    <source>
        <dbReference type="Proteomes" id="UP000231343"/>
    </source>
</evidence>
<comment type="cofactor">
    <cofactor evidence="1">
        <name>pyridoxal 5'-phosphate</name>
        <dbReference type="ChEBI" id="CHEBI:597326"/>
    </cofactor>
</comment>
<evidence type="ECO:0000256" key="4">
    <source>
        <dbReference type="RuleBase" id="RU004508"/>
    </source>
</evidence>
<dbReference type="InterPro" id="IPR000653">
    <property type="entry name" value="DegT/StrS_aminotransferase"/>
</dbReference>
<proteinExistence type="inferred from homology"/>
<dbReference type="GO" id="GO:0030170">
    <property type="term" value="F:pyridoxal phosphate binding"/>
    <property type="evidence" value="ECO:0007669"/>
    <property type="project" value="TreeGrafter"/>
</dbReference>
<gene>
    <name evidence="5" type="ORF">COT42_08580</name>
</gene>
<dbReference type="InterPro" id="IPR015422">
    <property type="entry name" value="PyrdxlP-dep_Trfase_small"/>
</dbReference>
<comment type="similarity">
    <text evidence="3 4">Belongs to the DegT/DnrJ/EryC1 family.</text>
</comment>
<dbReference type="Proteomes" id="UP000231343">
    <property type="component" value="Unassembled WGS sequence"/>
</dbReference>
<accession>A0A2H0XTK3</accession>
<dbReference type="Gene3D" id="3.40.640.10">
    <property type="entry name" value="Type I PLP-dependent aspartate aminotransferase-like (Major domain)"/>
    <property type="match status" value="1"/>
</dbReference>
<dbReference type="Pfam" id="PF01041">
    <property type="entry name" value="DegT_DnrJ_EryC1"/>
    <property type="match status" value="1"/>
</dbReference>
<dbReference type="GO" id="GO:0000271">
    <property type="term" value="P:polysaccharide biosynthetic process"/>
    <property type="evidence" value="ECO:0007669"/>
    <property type="project" value="TreeGrafter"/>
</dbReference>
<dbReference type="AlphaFoldDB" id="A0A2H0XTK3"/>
<evidence type="ECO:0000313" key="5">
    <source>
        <dbReference type="EMBL" id="PIS28294.1"/>
    </source>
</evidence>
<reference evidence="5 6" key="1">
    <citation type="submission" date="2017-09" db="EMBL/GenBank/DDBJ databases">
        <title>Depth-based differentiation of microbial function through sediment-hosted aquifers and enrichment of novel symbionts in the deep terrestrial subsurface.</title>
        <authorList>
            <person name="Probst A.J."/>
            <person name="Ladd B."/>
            <person name="Jarett J.K."/>
            <person name="Geller-Mcgrath D.E."/>
            <person name="Sieber C.M."/>
            <person name="Emerson J.B."/>
            <person name="Anantharaman K."/>
            <person name="Thomas B.C."/>
            <person name="Malmstrom R."/>
            <person name="Stieglmeier M."/>
            <person name="Klingl A."/>
            <person name="Woyke T."/>
            <person name="Ryan C.M."/>
            <person name="Banfield J.F."/>
        </authorList>
    </citation>
    <scope>NUCLEOTIDE SEQUENCE [LARGE SCALE GENOMIC DNA]</scope>
    <source>
        <strain evidence="5">CG08_land_8_20_14_0_20_45_16</strain>
    </source>
</reference>
<dbReference type="Gene3D" id="3.90.1150.10">
    <property type="entry name" value="Aspartate Aminotransferase, domain 1"/>
    <property type="match status" value="1"/>
</dbReference>
<dbReference type="PANTHER" id="PTHR30244:SF34">
    <property type="entry name" value="DTDP-4-AMINO-4,6-DIDEOXYGALACTOSE TRANSAMINASE"/>
    <property type="match status" value="1"/>
</dbReference>
<evidence type="ECO:0000256" key="1">
    <source>
        <dbReference type="ARBA" id="ARBA00001933"/>
    </source>
</evidence>
<keyword evidence="2 4" id="KW-0663">Pyridoxal phosphate</keyword>
<dbReference type="NCBIfam" id="NF011936">
    <property type="entry name" value="PRK15407.1"/>
    <property type="match status" value="1"/>
</dbReference>
<sequence length="441" mass="49449">MTKRAEILKLVKDYYAEQFGAKKDFKPGDRITYAGRVFDEKELENLVSASLDFWLTSGEYTAKFEENLSRLLGVKYCSLVNSGSSANLLAFMALTSPKLGAKRLKPGDEVITVAAGFPTTIAPIIQYGAIPVFVDVTLPTYNLDVSQLEKALSGKTKAIMLAHTLGNPFDLKTVKAFCDKHHLWLIEDNCDSLGSKYDGQYTGNFGQIATSSFYPPHHMTMGEGGAVYTNDHKLIKIVNSLRDWGRDCWCASGKDNSCNNRFKQQLGELPFGYDHKYTYSHFGYNLKATDLQAAIGCAQLEKLPGFIKARKKNWQKLRQGLAGLADKFILPEPTEHSDPSWFGFMLTVKKEAGFTRQEIVNYLEAKKIQTRMLFAGNMIKHPCFDEMRKSGHGYRAVGELTKTDVIMNQTFWVGVYPGMTDGMLDYLIAVIKEFCQGEKNV</sequence>
<dbReference type="SUPFAM" id="SSF53383">
    <property type="entry name" value="PLP-dependent transferases"/>
    <property type="match status" value="1"/>
</dbReference>